<dbReference type="Gene3D" id="3.40.50.11500">
    <property type="match status" value="1"/>
</dbReference>
<dbReference type="SMART" id="SM00801">
    <property type="entry name" value="dDENN"/>
    <property type="match status" value="1"/>
</dbReference>
<dbReference type="VEuPathDB" id="AmoebaDB:EHI8A_153770"/>
<evidence type="ECO:0000259" key="1">
    <source>
        <dbReference type="PROSITE" id="PS50211"/>
    </source>
</evidence>
<feature type="domain" description="UDENN" evidence="1">
    <location>
        <begin position="38"/>
        <end position="449"/>
    </location>
</feature>
<dbReference type="InterPro" id="IPR051942">
    <property type="entry name" value="DENN_domain_containing_2"/>
</dbReference>
<dbReference type="PANTHER" id="PTHR15288:SF20">
    <property type="entry name" value="UDENN DOMAIN-CONTAINING PROTEIN"/>
    <property type="match status" value="1"/>
</dbReference>
<dbReference type="OMA" id="QQEDITM"/>
<dbReference type="PANTHER" id="PTHR15288">
    <property type="entry name" value="DENN DOMAIN-CONTAINING PROTEIN 2"/>
    <property type="match status" value="1"/>
</dbReference>
<dbReference type="InterPro" id="IPR037516">
    <property type="entry name" value="Tripartite_DENN"/>
</dbReference>
<dbReference type="Gene3D" id="3.30.450.200">
    <property type="match status" value="1"/>
</dbReference>
<evidence type="ECO:0000313" key="2">
    <source>
        <dbReference type="EMBL" id="GAT98059.1"/>
    </source>
</evidence>
<dbReference type="VEuPathDB" id="AmoebaDB:EHI_113920"/>
<dbReference type="InterPro" id="IPR005113">
    <property type="entry name" value="uDENN_dom"/>
</dbReference>
<dbReference type="InterPro" id="IPR043153">
    <property type="entry name" value="DENN_C"/>
</dbReference>
<proteinExistence type="predicted"/>
<dbReference type="InterPro" id="IPR001194">
    <property type="entry name" value="cDENN_dom"/>
</dbReference>
<accession>A0A5K1U311</accession>
<protein>
    <recommendedName>
        <fullName evidence="1">UDENN domain-containing protein</fullName>
    </recommendedName>
</protein>
<dbReference type="Pfam" id="PF03455">
    <property type="entry name" value="dDENN"/>
    <property type="match status" value="1"/>
</dbReference>
<reference evidence="2 3" key="1">
    <citation type="submission" date="2016-05" db="EMBL/GenBank/DDBJ databases">
        <title>First whole genome sequencing of Entamoeba histolytica HM1:IMSS-clone-6.</title>
        <authorList>
            <person name="Mukherjee Avik.K."/>
            <person name="Izumyama S."/>
            <person name="Nakada-Tsukui K."/>
            <person name="Nozaki T."/>
        </authorList>
    </citation>
    <scope>NUCLEOTIDE SEQUENCE [LARGE SCALE GENOMIC DNA]</scope>
    <source>
        <strain evidence="2 3">HM1:IMSS clone 6</strain>
    </source>
</reference>
<dbReference type="Pfam" id="PF02141">
    <property type="entry name" value="DENN"/>
    <property type="match status" value="1"/>
</dbReference>
<dbReference type="VEuPathDB" id="AmoebaDB:KM1_086000"/>
<dbReference type="SMART" id="SM00799">
    <property type="entry name" value="DENN"/>
    <property type="match status" value="1"/>
</dbReference>
<name>A0A5K1U311_ENTHI</name>
<dbReference type="EMBL" id="BDEQ01000001">
    <property type="protein sequence ID" value="GAT98059.1"/>
    <property type="molecule type" value="Genomic_DNA"/>
</dbReference>
<dbReference type="Proteomes" id="UP000078387">
    <property type="component" value="Unassembled WGS sequence"/>
</dbReference>
<dbReference type="InterPro" id="IPR005112">
    <property type="entry name" value="dDENN_dom"/>
</dbReference>
<organism evidence="2 3">
    <name type="scientific">Entamoeba histolytica</name>
    <dbReference type="NCBI Taxonomy" id="5759"/>
    <lineage>
        <taxon>Eukaryota</taxon>
        <taxon>Amoebozoa</taxon>
        <taxon>Evosea</taxon>
        <taxon>Archamoebae</taxon>
        <taxon>Mastigamoebida</taxon>
        <taxon>Entamoebidae</taxon>
        <taxon>Entamoeba</taxon>
    </lineage>
</organism>
<dbReference type="VEuPathDB" id="AmoebaDB:EHI7A_100110"/>
<dbReference type="VEuPathDB" id="AmoebaDB:EHI5A_144130"/>
<gene>
    <name evidence="2" type="ORF">CL6EHI_113920</name>
</gene>
<evidence type="ECO:0000313" key="3">
    <source>
        <dbReference type="Proteomes" id="UP000078387"/>
    </source>
</evidence>
<dbReference type="PROSITE" id="PS50211">
    <property type="entry name" value="DENN"/>
    <property type="match status" value="1"/>
</dbReference>
<comment type="caution">
    <text evidence="2">The sequence shown here is derived from an EMBL/GenBank/DDBJ whole genome shotgun (WGS) entry which is preliminary data.</text>
</comment>
<sequence>MNNTNTSFSKEEFERARGRREAFSKLEYNQKDETRRLVEQFLIIGSNSSEDSEAEILYRYPDIDIENFEYKIISLYCFPEGCKTQKKEATSTEDLFQIEKSIKEGCVNVSNFFSLKMASPKNGVERNGLCFSIKRIEIDKQKPLVYYEDEIIYMIVSTSSCYLLLIEFIEALIMNERDINWFNTNTITKKTFESYFKQFFNLPENYQQTVKLSWCKNLLENTECPLGCCLFIRVIPVEDLIILLSALVLQRKLLIKSKNRCILSGAISFLTQAIKPFSYDSPIISVLINDLFDLIDSPTPLLIGCSSLPNEIPENSILYDIDDKFMQKFTDDFILLPNANEIASSIESIRKPLKNCKNHPTHFCLKEHSQYIQWALQKIQIEFRLMVDNFDDYIETLKEPGKPQISLFRKKDFIEEAEPKYLPFLKEFSKTQMFESFINEKLDAYDYGK</sequence>
<dbReference type="SMART" id="SM00800">
    <property type="entry name" value="uDENN"/>
    <property type="match status" value="1"/>
</dbReference>
<dbReference type="AlphaFoldDB" id="A0A5K1U311"/>